<dbReference type="InterPro" id="IPR002818">
    <property type="entry name" value="DJ-1/PfpI"/>
</dbReference>
<protein>
    <recommendedName>
        <fullName evidence="1">DJ-1/PfpI domain-containing protein</fullName>
    </recommendedName>
</protein>
<dbReference type="Pfam" id="PF01965">
    <property type="entry name" value="DJ-1_PfpI"/>
    <property type="match status" value="1"/>
</dbReference>
<feature type="domain" description="DJ-1/PfpI" evidence="1">
    <location>
        <begin position="18"/>
        <end position="185"/>
    </location>
</feature>
<dbReference type="PANTHER" id="PTHR43130">
    <property type="entry name" value="ARAC-FAMILY TRANSCRIPTIONAL REGULATOR"/>
    <property type="match status" value="1"/>
</dbReference>
<dbReference type="VEuPathDB" id="FungiDB:AeMF1_011807"/>
<sequence>MATEAPKSTTTTKRTLGVLIFDELAVMDAFGPLQYFHFFSNEIEVVLVAKTTGLKWTLPNEAGVPLHAPFDFETCPQLDIFLLPGGGGSRALFKDPAHQEFILRQAKTAEYLLSVCTGSSFLAACGLLDGKRATTNKFAFHAIKASCGTEYDIEWVSHARWVVDGNIWTSSGVTAGMDMTNAFLEHLFGAERVHRISEIIEYSPATDASQDPFAYLVKE</sequence>
<keyword evidence="3" id="KW-1185">Reference proteome</keyword>
<comment type="caution">
    <text evidence="2">The sequence shown here is derived from an EMBL/GenBank/DDBJ whole genome shotgun (WGS) entry which is preliminary data.</text>
</comment>
<dbReference type="Proteomes" id="UP000481153">
    <property type="component" value="Unassembled WGS sequence"/>
</dbReference>
<gene>
    <name evidence="2" type="ORF">Ae201684_012851</name>
</gene>
<evidence type="ECO:0000313" key="2">
    <source>
        <dbReference type="EMBL" id="KAF0729583.1"/>
    </source>
</evidence>
<dbReference type="CDD" id="cd03139">
    <property type="entry name" value="GATase1_PfpI_2"/>
    <property type="match status" value="1"/>
</dbReference>
<evidence type="ECO:0000313" key="3">
    <source>
        <dbReference type="Proteomes" id="UP000481153"/>
    </source>
</evidence>
<dbReference type="EMBL" id="VJMJ01000163">
    <property type="protein sequence ID" value="KAF0729583.1"/>
    <property type="molecule type" value="Genomic_DNA"/>
</dbReference>
<dbReference type="PANTHER" id="PTHR43130:SF15">
    <property type="entry name" value="THIJ_PFPI FAMILY PROTEIN (AFU_ORTHOLOGUE AFUA_5G14240)"/>
    <property type="match status" value="1"/>
</dbReference>
<proteinExistence type="predicted"/>
<organism evidence="2 3">
    <name type="scientific">Aphanomyces euteiches</name>
    <dbReference type="NCBI Taxonomy" id="100861"/>
    <lineage>
        <taxon>Eukaryota</taxon>
        <taxon>Sar</taxon>
        <taxon>Stramenopiles</taxon>
        <taxon>Oomycota</taxon>
        <taxon>Saprolegniomycetes</taxon>
        <taxon>Saprolegniales</taxon>
        <taxon>Verrucalvaceae</taxon>
        <taxon>Aphanomyces</taxon>
    </lineage>
</organism>
<dbReference type="InterPro" id="IPR029062">
    <property type="entry name" value="Class_I_gatase-like"/>
</dbReference>
<name>A0A6G0WQB3_9STRA</name>
<dbReference type="SUPFAM" id="SSF52317">
    <property type="entry name" value="Class I glutamine amidotransferase-like"/>
    <property type="match status" value="1"/>
</dbReference>
<dbReference type="Gene3D" id="3.40.50.880">
    <property type="match status" value="1"/>
</dbReference>
<dbReference type="InterPro" id="IPR052158">
    <property type="entry name" value="INH-QAR"/>
</dbReference>
<evidence type="ECO:0000259" key="1">
    <source>
        <dbReference type="Pfam" id="PF01965"/>
    </source>
</evidence>
<reference evidence="2 3" key="1">
    <citation type="submission" date="2019-07" db="EMBL/GenBank/DDBJ databases">
        <title>Genomics analysis of Aphanomyces spp. identifies a new class of oomycete effector associated with host adaptation.</title>
        <authorList>
            <person name="Gaulin E."/>
        </authorList>
    </citation>
    <scope>NUCLEOTIDE SEQUENCE [LARGE SCALE GENOMIC DNA]</scope>
    <source>
        <strain evidence="2 3">ATCC 201684</strain>
    </source>
</reference>
<accession>A0A6G0WQB3</accession>
<dbReference type="AlphaFoldDB" id="A0A6G0WQB3"/>